<evidence type="ECO:0000256" key="1">
    <source>
        <dbReference type="SAM" id="MobiDB-lite"/>
    </source>
</evidence>
<proteinExistence type="predicted"/>
<accession>A0A367IUU7</accession>
<feature type="compositionally biased region" description="Polar residues" evidence="1">
    <location>
        <begin position="488"/>
        <end position="508"/>
    </location>
</feature>
<keyword evidence="4" id="KW-1185">Reference proteome</keyword>
<keyword evidence="2" id="KW-1133">Transmembrane helix</keyword>
<protein>
    <submittedName>
        <fullName evidence="3">Ssk1 response regulator receiver</fullName>
    </submittedName>
</protein>
<dbReference type="Proteomes" id="UP000252139">
    <property type="component" value="Unassembled WGS sequence"/>
</dbReference>
<dbReference type="AlphaFoldDB" id="A0A367IUU7"/>
<feature type="region of interest" description="Disordered" evidence="1">
    <location>
        <begin position="488"/>
        <end position="511"/>
    </location>
</feature>
<dbReference type="EMBL" id="PJQL01003439">
    <property type="protein sequence ID" value="RCH81432.1"/>
    <property type="molecule type" value="Genomic_DNA"/>
</dbReference>
<feature type="non-terminal residue" evidence="3">
    <location>
        <position position="648"/>
    </location>
</feature>
<sequence length="648" mass="72762">MSTNDNTTTTPSFTRTKPTSRPRLANLPIQRQRQKEEEKEEKEAIEIQLDKGQAHHVQQEILIVITAAILLNILYIPKWQSIVWLITLYSWFGWADRWTLVYARYTTLLLLLTHNTSWLYKLMPLTSALLFYIAERILNAVHLDLEHQTRQHESNVKEAIRDYGQRRAAFLAVASQEIKDAAVMIMSTLEQFAPPSILSNTYELLSACSMAVPITTISAINTTVKQACHIGSQLKVLSSMLSEHIKSESVETTVNEPFDVGELVQNVGDALAGMSAKLGVHFVIYHMDNGLHYSTIIGDEDATRHTLVHLLRNMLEGCTPGACIEFGLNIVSIPDTPKVRVTFDITQIASPAIPPGISSAVPLLPNANFTEQLIRYIGGKLTIQDTDHNKVRIQLTLDAFPGSVNGDQRLILIEKPSQILEKQLQNIRFSNEPTLQDLTKFLSNLKGVRLVLHAPEKSVFARHLTSYLTHWNTDISHMPVTQTTTPATMQGVNEPITSPTQRSSNNKVPSPAIEEDHIHSIPPAFILIDDDIMILEHKLKECRDLPAQRIRPRKPKSRANDVLFQGSTIAIIYFTSLSNYKRVRDTIQWFSTTTHSPHMPRVVVVPKPAGPRRFLTALHTAWINAIVEPHFIPIATSPLSPFVAPHTT</sequence>
<dbReference type="OrthoDB" id="21225at2759"/>
<reference evidence="3 4" key="1">
    <citation type="journal article" date="2018" name="G3 (Bethesda)">
        <title>Phylogenetic and Phylogenomic Definition of Rhizopus Species.</title>
        <authorList>
            <person name="Gryganskyi A.P."/>
            <person name="Golan J."/>
            <person name="Dolatabadi S."/>
            <person name="Mondo S."/>
            <person name="Robb S."/>
            <person name="Idnurm A."/>
            <person name="Muszewska A."/>
            <person name="Steczkiewicz K."/>
            <person name="Masonjones S."/>
            <person name="Liao H.L."/>
            <person name="Gajdeczka M.T."/>
            <person name="Anike F."/>
            <person name="Vuek A."/>
            <person name="Anishchenko I.M."/>
            <person name="Voigt K."/>
            <person name="de Hoog G.S."/>
            <person name="Smith M.E."/>
            <person name="Heitman J."/>
            <person name="Vilgalys R."/>
            <person name="Stajich J.E."/>
        </authorList>
    </citation>
    <scope>NUCLEOTIDE SEQUENCE [LARGE SCALE GENOMIC DNA]</scope>
    <source>
        <strain evidence="3 4">CBS 357.93</strain>
    </source>
</reference>
<feature type="transmembrane region" description="Helical" evidence="2">
    <location>
        <begin position="61"/>
        <end position="76"/>
    </location>
</feature>
<evidence type="ECO:0000313" key="3">
    <source>
        <dbReference type="EMBL" id="RCH81432.1"/>
    </source>
</evidence>
<evidence type="ECO:0000256" key="2">
    <source>
        <dbReference type="SAM" id="Phobius"/>
    </source>
</evidence>
<keyword evidence="2" id="KW-0812">Transmembrane</keyword>
<comment type="caution">
    <text evidence="3">The sequence shown here is derived from an EMBL/GenBank/DDBJ whole genome shotgun (WGS) entry which is preliminary data.</text>
</comment>
<name>A0A367IUU7_RHIAZ</name>
<dbReference type="STRING" id="86630.A0A367IUU7"/>
<evidence type="ECO:0000313" key="4">
    <source>
        <dbReference type="Proteomes" id="UP000252139"/>
    </source>
</evidence>
<gene>
    <name evidence="3" type="primary">SSK1_1</name>
    <name evidence="3" type="ORF">CU097_000077</name>
</gene>
<feature type="region of interest" description="Disordered" evidence="1">
    <location>
        <begin position="1"/>
        <end position="37"/>
    </location>
</feature>
<feature type="compositionally biased region" description="Low complexity" evidence="1">
    <location>
        <begin position="1"/>
        <end position="23"/>
    </location>
</feature>
<keyword evidence="2" id="KW-0472">Membrane</keyword>
<organism evidence="3 4">
    <name type="scientific">Rhizopus azygosporus</name>
    <name type="common">Rhizopus microsporus var. azygosporus</name>
    <dbReference type="NCBI Taxonomy" id="86630"/>
    <lineage>
        <taxon>Eukaryota</taxon>
        <taxon>Fungi</taxon>
        <taxon>Fungi incertae sedis</taxon>
        <taxon>Mucoromycota</taxon>
        <taxon>Mucoromycotina</taxon>
        <taxon>Mucoromycetes</taxon>
        <taxon>Mucorales</taxon>
        <taxon>Mucorineae</taxon>
        <taxon>Rhizopodaceae</taxon>
        <taxon>Rhizopus</taxon>
    </lineage>
</organism>